<dbReference type="OrthoDB" id="348976at2759"/>
<dbReference type="EMBL" id="CAICTM010000475">
    <property type="protein sequence ID" value="CAB9511260.1"/>
    <property type="molecule type" value="Genomic_DNA"/>
</dbReference>
<feature type="compositionally biased region" description="Basic and acidic residues" evidence="1">
    <location>
        <begin position="213"/>
        <end position="222"/>
    </location>
</feature>
<evidence type="ECO:0000256" key="1">
    <source>
        <dbReference type="SAM" id="MobiDB-lite"/>
    </source>
</evidence>
<accession>A0A9N8DZP6</accession>
<proteinExistence type="predicted"/>
<dbReference type="Proteomes" id="UP001153069">
    <property type="component" value="Unassembled WGS sequence"/>
</dbReference>
<comment type="caution">
    <text evidence="2">The sequence shown here is derived from an EMBL/GenBank/DDBJ whole genome shotgun (WGS) entry which is preliminary data.</text>
</comment>
<gene>
    <name evidence="2" type="ORF">SEMRO_476_G150640.1</name>
</gene>
<dbReference type="AlphaFoldDB" id="A0A9N8DZP6"/>
<protein>
    <submittedName>
        <fullName evidence="2">Uncharacterized conserved protein (DUF2358)</fullName>
    </submittedName>
</protein>
<name>A0A9N8DZP6_9STRA</name>
<organism evidence="2 3">
    <name type="scientific">Seminavis robusta</name>
    <dbReference type="NCBI Taxonomy" id="568900"/>
    <lineage>
        <taxon>Eukaryota</taxon>
        <taxon>Sar</taxon>
        <taxon>Stramenopiles</taxon>
        <taxon>Ochrophyta</taxon>
        <taxon>Bacillariophyta</taxon>
        <taxon>Bacillariophyceae</taxon>
        <taxon>Bacillariophycidae</taxon>
        <taxon>Naviculales</taxon>
        <taxon>Naviculaceae</taxon>
        <taxon>Seminavis</taxon>
    </lineage>
</organism>
<evidence type="ECO:0000313" key="3">
    <source>
        <dbReference type="Proteomes" id="UP001153069"/>
    </source>
</evidence>
<sequence length="222" mass="24241">MAKGGEETYQNKVAEVLSNFLPNGGGSNGGKEEDPLASIDFDAPKLQPGLSLEALADGLDNDLLDLEWFVTGKVNPIYFADSFQFRDPDVSVDGIEEYARGVNKLFDQEVSRAEIISTVVNTTVPNTLTCTWRLSGAVKIGPGVTIKPYVVYTDFTVDPATGLIVFQEDRFSIPGWDILLSAFFPFLIGKLTSPPAPEVPPRVPKDVAQGSVQEDKPSWWPF</sequence>
<evidence type="ECO:0000313" key="2">
    <source>
        <dbReference type="EMBL" id="CAB9511260.1"/>
    </source>
</evidence>
<reference evidence="2" key="1">
    <citation type="submission" date="2020-06" db="EMBL/GenBank/DDBJ databases">
        <authorList>
            <consortium name="Plant Systems Biology data submission"/>
        </authorList>
    </citation>
    <scope>NUCLEOTIDE SEQUENCE</scope>
    <source>
        <strain evidence="2">D6</strain>
    </source>
</reference>
<dbReference type="PANTHER" id="PTHR34123">
    <property type="entry name" value="OS04G0578200 PROTEIN"/>
    <property type="match status" value="1"/>
</dbReference>
<keyword evidence="3" id="KW-1185">Reference proteome</keyword>
<dbReference type="PANTHER" id="PTHR34123:SF1">
    <property type="entry name" value="OS04G0578200 PROTEIN"/>
    <property type="match status" value="1"/>
</dbReference>
<feature type="region of interest" description="Disordered" evidence="1">
    <location>
        <begin position="197"/>
        <end position="222"/>
    </location>
</feature>